<dbReference type="EMBL" id="NHTK01001279">
    <property type="protein sequence ID" value="PPR00997.1"/>
    <property type="molecule type" value="Genomic_DNA"/>
</dbReference>
<sequence>MSAMSALPKRLEASIISDAAYYSNVVYTEDLLSLIPENENIKKFIEHLHAYEKWVFNPHLCSRELEDFRDCLGVSSPLGFIQGAYPSLQRRPSSSRPGTQQAFQLCGLISSYKLLDILMSIHGCQFLKPAPILKSRAWPAGADRLWGMGDLSDWPDVVLKLKLMYDDSSKKRIDPSKHAASQSIASYLSEISQRTDMSKVEINILVAAMNLSYVLRGKQANTADSEPPLLTSAFHLDTMSASAQPEEQKVMRTLEDILKSVSGNAADQPSKLRGPLVLCIMLTPIFLLLRHVVCGKSYNRYVVYMLSQALGNEKPGLLKLAEHAIWTVIIDVAQGTLAPYLALETIMKRLPFKEILNLPNDDPSRFFFRQNSRIDPVDVSTASSTPKLIASSREASGTFADASSPHSSTQSSSNPVQDPSKVAPPEVTRSSFQRPSASSSSILRVVNPTGSKASSDLMEVDEEPSSAVPLPGPSPVQVPLTFDNSHAAEGLEDVPSSFSALEFAGNHQKSNPYELQGQMRLSHSDISMNLLQPDSYAQTDQEVAEILATLQQIGENTGLPSSADSEIPHNETLDASKSGQLNEDISAGISSDLFSQFPGPSFIDDLANAVYAMDQTGGFAGFVDPTFNSRGGAGGSVSASVKEAFEASGREGSFIGDQSGQEDLPDEPQSSELQQALQTAFDANEEMDIEIDELDDLGSKDGSYEYEDDRHQINHPFDLFMGSNEDEEVRAIKEVADTLQSSRDLDDAMTDSSHHSSHSTSSDKDIADPLQKAVSPREPSQPIDDTEGTQNLEETAEREASQNPDLSHMDVDADLSDNSDAGSDQAESSDGEGDSRASSKVLLIPKCFTAELDDESPAMRSIRSRVEEDACEERSAGSSTEGSDADPESEEDSNSPGTQNNPIDVDLLKSMDAPLPVFDFVTQKNFKKLDLKKIPPRRPFPDSSSMRGFDAEGGEHIIDLDAHHQDYEDRIVEFLDVARESYIDNKPPHIADPAGSIFHIMTRAEREKLPIPEMQKILRTKVIVETGGPPSDKDFNLETFNSFQSLNSLVSIQDFSAPSKGGRPSMPEVVRGTVFDLYQNAILEEKGKILNALEFTVWNPKEDNHPVDTARVAWHETVDAFEGCSAATPFPIQDMLFGLIGTKSTISFTHIDCSGWCTFVDVLRGKKYWGILTPKQPNGLLSINAYMNDFQIDRMGPASAYRIEFIVLREGDRIYMGPNRPHVVIGLTKAITSGGHFFAALLLRDTATGIIHAFILNALLTNSTHVRSRLLLRRILLFYFMMIFQKKPILLESVRSHLPDIKSFSGYLDVLSLCNICIMGNILDFRTYLAPNQDPAEYPSQIQRLALLSFDRNDVPGHERITYCQTRGIARIMLEELNTSYEILDKNKKIIKDFPFRYLADQMQSLCLYKFRAQGKGLEGAPHCSWKDLRRQCANLAEWHPILKEKYAAKPEMSRMCAGMEYMQDYEVRFKRNLQATDNGTSLHTLSPRQPYS</sequence>
<evidence type="ECO:0008006" key="4">
    <source>
        <dbReference type="Google" id="ProtNLM"/>
    </source>
</evidence>
<feature type="compositionally biased region" description="Basic and acidic residues" evidence="1">
    <location>
        <begin position="864"/>
        <end position="875"/>
    </location>
</feature>
<evidence type="ECO:0000256" key="1">
    <source>
        <dbReference type="SAM" id="MobiDB-lite"/>
    </source>
</evidence>
<dbReference type="Gene3D" id="2.60.120.650">
    <property type="entry name" value="Cupin"/>
    <property type="match status" value="1"/>
</dbReference>
<dbReference type="STRING" id="181874.A0A409YDA5"/>
<comment type="caution">
    <text evidence="2">The sequence shown here is derived from an EMBL/GenBank/DDBJ whole genome shotgun (WGS) entry which is preliminary data.</text>
</comment>
<dbReference type="InParanoid" id="A0A409YDA5"/>
<protein>
    <recommendedName>
        <fullName evidence="4">JmjC domain-containing protein</fullName>
    </recommendedName>
</protein>
<dbReference type="Proteomes" id="UP000284842">
    <property type="component" value="Unassembled WGS sequence"/>
</dbReference>
<reference evidence="2 3" key="1">
    <citation type="journal article" date="2018" name="Evol. Lett.">
        <title>Horizontal gene cluster transfer increased hallucinogenic mushroom diversity.</title>
        <authorList>
            <person name="Reynolds H.T."/>
            <person name="Vijayakumar V."/>
            <person name="Gluck-Thaler E."/>
            <person name="Korotkin H.B."/>
            <person name="Matheny P.B."/>
            <person name="Slot J.C."/>
        </authorList>
    </citation>
    <scope>NUCLEOTIDE SEQUENCE [LARGE SCALE GENOMIC DNA]</scope>
    <source>
        <strain evidence="2 3">2629</strain>
    </source>
</reference>
<accession>A0A409YDA5</accession>
<dbReference type="OrthoDB" id="3270451at2759"/>
<proteinExistence type="predicted"/>
<organism evidence="2 3">
    <name type="scientific">Panaeolus cyanescens</name>
    <dbReference type="NCBI Taxonomy" id="181874"/>
    <lineage>
        <taxon>Eukaryota</taxon>
        <taxon>Fungi</taxon>
        <taxon>Dikarya</taxon>
        <taxon>Basidiomycota</taxon>
        <taxon>Agaricomycotina</taxon>
        <taxon>Agaricomycetes</taxon>
        <taxon>Agaricomycetidae</taxon>
        <taxon>Agaricales</taxon>
        <taxon>Agaricineae</taxon>
        <taxon>Galeropsidaceae</taxon>
        <taxon>Panaeolus</taxon>
    </lineage>
</organism>
<feature type="region of interest" description="Disordered" evidence="1">
    <location>
        <begin position="651"/>
        <end position="672"/>
    </location>
</feature>
<feature type="compositionally biased region" description="Low complexity" evidence="1">
    <location>
        <begin position="430"/>
        <end position="441"/>
    </location>
</feature>
<keyword evidence="3" id="KW-1185">Reference proteome</keyword>
<feature type="region of interest" description="Disordered" evidence="1">
    <location>
        <begin position="740"/>
        <end position="840"/>
    </location>
</feature>
<evidence type="ECO:0000313" key="3">
    <source>
        <dbReference type="Proteomes" id="UP000284842"/>
    </source>
</evidence>
<feature type="compositionally biased region" description="Low complexity" evidence="1">
    <location>
        <begin position="403"/>
        <end position="413"/>
    </location>
</feature>
<dbReference type="SUPFAM" id="SSF51197">
    <property type="entry name" value="Clavaminate synthase-like"/>
    <property type="match status" value="1"/>
</dbReference>
<feature type="region of interest" description="Disordered" evidence="1">
    <location>
        <begin position="393"/>
        <end position="474"/>
    </location>
</feature>
<feature type="compositionally biased region" description="Acidic residues" evidence="1">
    <location>
        <begin position="883"/>
        <end position="893"/>
    </location>
</feature>
<evidence type="ECO:0000313" key="2">
    <source>
        <dbReference type="EMBL" id="PPR00997.1"/>
    </source>
</evidence>
<feature type="region of interest" description="Disordered" evidence="1">
    <location>
        <begin position="856"/>
        <end position="905"/>
    </location>
</feature>
<name>A0A409YDA5_9AGAR</name>
<gene>
    <name evidence="2" type="ORF">CVT24_000571</name>
</gene>